<comment type="caution">
    <text evidence="2">The sequence shown here is derived from an EMBL/GenBank/DDBJ whole genome shotgun (WGS) entry which is preliminary data.</text>
</comment>
<dbReference type="EMBL" id="QFNY01000081">
    <property type="protein sequence ID" value="PZP01266.1"/>
    <property type="molecule type" value="Genomic_DNA"/>
</dbReference>
<evidence type="ECO:0000313" key="2">
    <source>
        <dbReference type="EMBL" id="PZP01266.1"/>
    </source>
</evidence>
<evidence type="ECO:0000313" key="3">
    <source>
        <dbReference type="Proteomes" id="UP000249451"/>
    </source>
</evidence>
<proteinExistence type="predicted"/>
<reference evidence="2 3" key="1">
    <citation type="submission" date="2017-11" db="EMBL/GenBank/DDBJ databases">
        <title>Infants hospitalized years apart are colonized by the same room-sourced microbial strains.</title>
        <authorList>
            <person name="Brooks B."/>
            <person name="Olm M.R."/>
            <person name="Firek B.A."/>
            <person name="Baker R."/>
            <person name="Thomas B.C."/>
            <person name="Morowitz M.J."/>
            <person name="Banfield J.F."/>
        </authorList>
    </citation>
    <scope>NUCLEOTIDE SEQUENCE [LARGE SCALE GENOMIC DNA]</scope>
    <source>
        <strain evidence="2">S2_012_000_R3_87</strain>
    </source>
</reference>
<keyword evidence="1" id="KW-1133">Transmembrane helix</keyword>
<keyword evidence="1" id="KW-0472">Membrane</keyword>
<sequence length="284" mass="30347">MKTIAVIGPDEAEAKKVAEQLTGVRAVPGAGPGKDIDGVVAVAGEPTEEAVEIVQAIARNIGVVAVLSDHRWPNIPGVHVLGSQDIVGLQRLIDRLYVDAKQWELAARRADQQRLEQVRVAIRLRMQRFIREGCSAADLGEAGSGGRELAHRRFLAELRVAVLSQGILCPPVDTALPPAAKPVEVPGRAAQLATLAAGVLGAVGLLFAVGRLAGYPWLGLSLGLLAAVALGWFRLSAQQRAIDQAQREADFRLLQEAWSAQVTETITRMNIPRVAEQLTLRTGV</sequence>
<organism evidence="2 3">
    <name type="scientific">Corynebacterium urealyticum</name>
    <dbReference type="NCBI Taxonomy" id="43771"/>
    <lineage>
        <taxon>Bacteria</taxon>
        <taxon>Bacillati</taxon>
        <taxon>Actinomycetota</taxon>
        <taxon>Actinomycetes</taxon>
        <taxon>Mycobacteriales</taxon>
        <taxon>Corynebacteriaceae</taxon>
        <taxon>Corynebacterium</taxon>
    </lineage>
</organism>
<gene>
    <name evidence="2" type="ORF">DI609_04540</name>
</gene>
<evidence type="ECO:0000256" key="1">
    <source>
        <dbReference type="SAM" id="Phobius"/>
    </source>
</evidence>
<accession>A0A2W5D1W5</accession>
<protein>
    <submittedName>
        <fullName evidence="2">Uncharacterized protein</fullName>
    </submittedName>
</protein>
<dbReference type="Proteomes" id="UP000249451">
    <property type="component" value="Unassembled WGS sequence"/>
</dbReference>
<name>A0A2W5D1W5_9CORY</name>
<dbReference type="AlphaFoldDB" id="A0A2W5D1W5"/>
<feature type="transmembrane region" description="Helical" evidence="1">
    <location>
        <begin position="215"/>
        <end position="233"/>
    </location>
</feature>
<keyword evidence="1" id="KW-0812">Transmembrane</keyword>